<dbReference type="Gramene" id="TuG1812G0500000836.01.T02">
    <property type="protein sequence ID" value="TuG1812G0500000836.01.T02"/>
    <property type="gene ID" value="TuG1812G0500000836.01"/>
</dbReference>
<name>A0A8R7QC59_TRIUA</name>
<dbReference type="AlphaFoldDB" id="A0A8R7QC59"/>
<sequence length="137" mass="15764">YIPIHPCPPPSRRRRRRPQPSHRRCRTRHPVTADSPPPRPLPPSPLTTQQQRWQHPTNPDHHCRRATQPATTLLECLPSPPLYFARFLPRAGFLPKTTEPVVLRMRWVSAMVLVCSSDEIVSAMLLVCSSDERRTGR</sequence>
<feature type="compositionally biased region" description="Pro residues" evidence="1">
    <location>
        <begin position="1"/>
        <end position="10"/>
    </location>
</feature>
<keyword evidence="3" id="KW-1185">Reference proteome</keyword>
<reference evidence="2" key="2">
    <citation type="submission" date="2018-03" db="EMBL/GenBank/DDBJ databases">
        <title>The Triticum urartu genome reveals the dynamic nature of wheat genome evolution.</title>
        <authorList>
            <person name="Ling H."/>
            <person name="Ma B."/>
            <person name="Shi X."/>
            <person name="Liu H."/>
            <person name="Dong L."/>
            <person name="Sun H."/>
            <person name="Cao Y."/>
            <person name="Gao Q."/>
            <person name="Zheng S."/>
            <person name="Li Y."/>
            <person name="Yu Y."/>
            <person name="Du H."/>
            <person name="Qi M."/>
            <person name="Li Y."/>
            <person name="Yu H."/>
            <person name="Cui Y."/>
            <person name="Wang N."/>
            <person name="Chen C."/>
            <person name="Wu H."/>
            <person name="Zhao Y."/>
            <person name="Zhang J."/>
            <person name="Li Y."/>
            <person name="Zhou W."/>
            <person name="Zhang B."/>
            <person name="Hu W."/>
            <person name="Eijk M."/>
            <person name="Tang J."/>
            <person name="Witsenboer H."/>
            <person name="Zhao S."/>
            <person name="Li Z."/>
            <person name="Zhang A."/>
            <person name="Wang D."/>
            <person name="Liang C."/>
        </authorList>
    </citation>
    <scope>NUCLEOTIDE SEQUENCE [LARGE SCALE GENOMIC DNA]</scope>
    <source>
        <strain evidence="2">cv. G1812</strain>
    </source>
</reference>
<protein>
    <submittedName>
        <fullName evidence="2">Uncharacterized protein</fullName>
    </submittedName>
</protein>
<organism evidence="2 3">
    <name type="scientific">Triticum urartu</name>
    <name type="common">Red wild einkorn</name>
    <name type="synonym">Crithodium urartu</name>
    <dbReference type="NCBI Taxonomy" id="4572"/>
    <lineage>
        <taxon>Eukaryota</taxon>
        <taxon>Viridiplantae</taxon>
        <taxon>Streptophyta</taxon>
        <taxon>Embryophyta</taxon>
        <taxon>Tracheophyta</taxon>
        <taxon>Spermatophyta</taxon>
        <taxon>Magnoliopsida</taxon>
        <taxon>Liliopsida</taxon>
        <taxon>Poales</taxon>
        <taxon>Poaceae</taxon>
        <taxon>BOP clade</taxon>
        <taxon>Pooideae</taxon>
        <taxon>Triticodae</taxon>
        <taxon>Triticeae</taxon>
        <taxon>Triticinae</taxon>
        <taxon>Triticum</taxon>
    </lineage>
</organism>
<evidence type="ECO:0000313" key="3">
    <source>
        <dbReference type="Proteomes" id="UP000015106"/>
    </source>
</evidence>
<feature type="region of interest" description="Disordered" evidence="1">
    <location>
        <begin position="1"/>
        <end position="64"/>
    </location>
</feature>
<feature type="compositionally biased region" description="Pro residues" evidence="1">
    <location>
        <begin position="35"/>
        <end position="45"/>
    </location>
</feature>
<evidence type="ECO:0000313" key="2">
    <source>
        <dbReference type="EnsemblPlants" id="TuG1812G0500000836.01.T02"/>
    </source>
</evidence>
<dbReference type="EnsemblPlants" id="TuG1812G0500000836.01.T02">
    <property type="protein sequence ID" value="TuG1812G0500000836.01.T02"/>
    <property type="gene ID" value="TuG1812G0500000836.01"/>
</dbReference>
<reference evidence="2" key="3">
    <citation type="submission" date="2022-06" db="UniProtKB">
        <authorList>
            <consortium name="EnsemblPlants"/>
        </authorList>
    </citation>
    <scope>IDENTIFICATION</scope>
</reference>
<accession>A0A8R7QC59</accession>
<reference evidence="3" key="1">
    <citation type="journal article" date="2013" name="Nature">
        <title>Draft genome of the wheat A-genome progenitor Triticum urartu.</title>
        <authorList>
            <person name="Ling H.Q."/>
            <person name="Zhao S."/>
            <person name="Liu D."/>
            <person name="Wang J."/>
            <person name="Sun H."/>
            <person name="Zhang C."/>
            <person name="Fan H."/>
            <person name="Li D."/>
            <person name="Dong L."/>
            <person name="Tao Y."/>
            <person name="Gao C."/>
            <person name="Wu H."/>
            <person name="Li Y."/>
            <person name="Cui Y."/>
            <person name="Guo X."/>
            <person name="Zheng S."/>
            <person name="Wang B."/>
            <person name="Yu K."/>
            <person name="Liang Q."/>
            <person name="Yang W."/>
            <person name="Lou X."/>
            <person name="Chen J."/>
            <person name="Feng M."/>
            <person name="Jian J."/>
            <person name="Zhang X."/>
            <person name="Luo G."/>
            <person name="Jiang Y."/>
            <person name="Liu J."/>
            <person name="Wang Z."/>
            <person name="Sha Y."/>
            <person name="Zhang B."/>
            <person name="Wu H."/>
            <person name="Tang D."/>
            <person name="Shen Q."/>
            <person name="Xue P."/>
            <person name="Zou S."/>
            <person name="Wang X."/>
            <person name="Liu X."/>
            <person name="Wang F."/>
            <person name="Yang Y."/>
            <person name="An X."/>
            <person name="Dong Z."/>
            <person name="Zhang K."/>
            <person name="Zhang X."/>
            <person name="Luo M.C."/>
            <person name="Dvorak J."/>
            <person name="Tong Y."/>
            <person name="Wang J."/>
            <person name="Yang H."/>
            <person name="Li Z."/>
            <person name="Wang D."/>
            <person name="Zhang A."/>
            <person name="Wang J."/>
        </authorList>
    </citation>
    <scope>NUCLEOTIDE SEQUENCE</scope>
    <source>
        <strain evidence="3">cv. G1812</strain>
    </source>
</reference>
<evidence type="ECO:0000256" key="1">
    <source>
        <dbReference type="SAM" id="MobiDB-lite"/>
    </source>
</evidence>
<feature type="compositionally biased region" description="Basic residues" evidence="1">
    <location>
        <begin position="11"/>
        <end position="29"/>
    </location>
</feature>
<dbReference type="Proteomes" id="UP000015106">
    <property type="component" value="Chromosome 5"/>
</dbReference>
<proteinExistence type="predicted"/>